<proteinExistence type="predicted"/>
<dbReference type="PROSITE" id="PS00867">
    <property type="entry name" value="CPSASE_2"/>
    <property type="match status" value="1"/>
</dbReference>
<evidence type="ECO:0000313" key="4">
    <source>
        <dbReference type="Proteomes" id="UP000002742"/>
    </source>
</evidence>
<reference evidence="4" key="1">
    <citation type="submission" date="2009-07" db="EMBL/GenBank/DDBJ databases">
        <title>Complete sequence of Methylotenera mobilis JLW8.</title>
        <authorList>
            <consortium name="US DOE Joint Genome Institute"/>
            <person name="Lucas S."/>
            <person name="Copeland A."/>
            <person name="Lapidus A."/>
            <person name="Glavina del Rio T."/>
            <person name="Tice H."/>
            <person name="Bruce D."/>
            <person name="Goodwin L."/>
            <person name="Pitluck S."/>
            <person name="LaButti K.M."/>
            <person name="Clum A."/>
            <person name="Larimer F."/>
            <person name="Land M."/>
            <person name="Hauser L."/>
            <person name="Kyrpides N."/>
            <person name="Mikhailova N."/>
            <person name="Kayluzhnaya M."/>
            <person name="Chistoserdova L."/>
        </authorList>
    </citation>
    <scope>NUCLEOTIDE SEQUENCE [LARGE SCALE GENOMIC DNA]</scope>
    <source>
        <strain evidence="4">JLW8 / ATCC BAA-1282 / DSM 17540</strain>
    </source>
</reference>
<dbReference type="Proteomes" id="UP000002742">
    <property type="component" value="Chromosome"/>
</dbReference>
<dbReference type="AlphaFoldDB" id="C6WWF2"/>
<dbReference type="InterPro" id="IPR011761">
    <property type="entry name" value="ATP-grasp"/>
</dbReference>
<accession>C6WWF2</accession>
<evidence type="ECO:0000256" key="1">
    <source>
        <dbReference type="PROSITE-ProRule" id="PRU00409"/>
    </source>
</evidence>
<dbReference type="PIRSF" id="PIRSF016817">
    <property type="entry name" value="UCP016817_carboligase"/>
    <property type="match status" value="1"/>
</dbReference>
<gene>
    <name evidence="3" type="ordered locus">Mmol_1345</name>
</gene>
<keyword evidence="1" id="KW-0067">ATP-binding</keyword>
<evidence type="ECO:0000259" key="2">
    <source>
        <dbReference type="PROSITE" id="PS50975"/>
    </source>
</evidence>
<dbReference type="eggNOG" id="COG2232">
    <property type="taxonomic scope" value="Bacteria"/>
</dbReference>
<protein>
    <recommendedName>
        <fullName evidence="2">ATP-grasp domain-containing protein</fullName>
    </recommendedName>
</protein>
<dbReference type="InterPro" id="IPR005479">
    <property type="entry name" value="CPAse_ATP-bd"/>
</dbReference>
<dbReference type="GO" id="GO:0005524">
    <property type="term" value="F:ATP binding"/>
    <property type="evidence" value="ECO:0007669"/>
    <property type="project" value="UniProtKB-UniRule"/>
</dbReference>
<dbReference type="EMBL" id="CP001672">
    <property type="protein sequence ID" value="ACT48251.1"/>
    <property type="molecule type" value="Genomic_DNA"/>
</dbReference>
<dbReference type="InterPro" id="IPR016677">
    <property type="entry name" value="UCP016817_carboligase"/>
</dbReference>
<dbReference type="SUPFAM" id="SSF56059">
    <property type="entry name" value="Glutathione synthetase ATP-binding domain-like"/>
    <property type="match status" value="1"/>
</dbReference>
<dbReference type="Pfam" id="PF02655">
    <property type="entry name" value="ATP-grasp_3"/>
    <property type="match status" value="1"/>
</dbReference>
<name>C6WWF2_METML</name>
<keyword evidence="1" id="KW-0547">Nucleotide-binding</keyword>
<dbReference type="KEGG" id="mmb:Mmol_1345"/>
<sequence>MKSSLLIIALSARPYVEAAVSARYRVVAIDAFSDAQTVALVEKALIVKHDAFGFDAEDLLQTLNALDVENLDGGLQLCQFAGVVYGSGFEAQPDLLQKVAALIPVVGNAPATLASAKDMNVFFAVMQKLNIQHPETFEQLPADVDLDLYVSKLSGGSGGVHIKPAASTPGRALAHHYFQRKLAGMPVSLLFIANGTDVEVVGFNEQWICASAQLPFRYGGAVSHAVLSAKVQQQLLDAARQLTLAFGLLGLNSLDAIVHQTGTGVEQVYVLEINPRLSATIDLYDNGGVLFERHVQACMHRRLAGVYAWQHEYKTVSKAHAIVYADIDVTLNTEMVWPDWVTDTPVQLDAPLKIVAGAPVCSVLAYADSADAAKKEVLTRVQQIKNLLQSTH</sequence>
<keyword evidence="4" id="KW-1185">Reference proteome</keyword>
<dbReference type="PROSITE" id="PS50975">
    <property type="entry name" value="ATP_GRASP"/>
    <property type="match status" value="1"/>
</dbReference>
<organism evidence="3 4">
    <name type="scientific">Methylotenera mobilis (strain JLW8 / ATCC BAA-1282 / DSM 17540)</name>
    <dbReference type="NCBI Taxonomy" id="583345"/>
    <lineage>
        <taxon>Bacteria</taxon>
        <taxon>Pseudomonadati</taxon>
        <taxon>Pseudomonadota</taxon>
        <taxon>Betaproteobacteria</taxon>
        <taxon>Nitrosomonadales</taxon>
        <taxon>Methylophilaceae</taxon>
        <taxon>Methylotenera</taxon>
    </lineage>
</organism>
<dbReference type="STRING" id="583345.Mmol_1345"/>
<dbReference type="InterPro" id="IPR003806">
    <property type="entry name" value="ATP-grasp_PylC-type"/>
</dbReference>
<feature type="domain" description="ATP-grasp" evidence="2">
    <location>
        <begin position="227"/>
        <end position="299"/>
    </location>
</feature>
<evidence type="ECO:0000313" key="3">
    <source>
        <dbReference type="EMBL" id="ACT48251.1"/>
    </source>
</evidence>
<reference evidence="3 4" key="2">
    <citation type="journal article" date="2011" name="J. Bacteriol.">
        <title>Genomes of three methylotrophs from a single niche uncover genetic and metabolic divergence of Methylophilaceae.</title>
        <authorList>
            <person name="Lapidus A."/>
            <person name="Clum A."/>
            <person name="Labutti K."/>
            <person name="Kaluzhnaya M.G."/>
            <person name="Lim S."/>
            <person name="Beck D.A."/>
            <person name="Glavina Del Rio T."/>
            <person name="Nolan M."/>
            <person name="Mavromatis K."/>
            <person name="Huntemann M."/>
            <person name="Lucas S."/>
            <person name="Lidstrom M.E."/>
            <person name="Ivanova N."/>
            <person name="Chistoserdova L."/>
        </authorList>
    </citation>
    <scope>NUCLEOTIDE SEQUENCE [LARGE SCALE GENOMIC DNA]</scope>
    <source>
        <strain evidence="4">JLW8 / ATCC BAA-1282 / DSM 17540</strain>
    </source>
</reference>
<dbReference type="Gene3D" id="3.30.470.20">
    <property type="entry name" value="ATP-grasp fold, B domain"/>
    <property type="match status" value="1"/>
</dbReference>
<dbReference type="GO" id="GO:0046872">
    <property type="term" value="F:metal ion binding"/>
    <property type="evidence" value="ECO:0007669"/>
    <property type="project" value="InterPro"/>
</dbReference>
<dbReference type="HOGENOM" id="CLU_057102_1_0_4"/>